<gene>
    <name evidence="2" type="ORF">PPERSA_05410</name>
</gene>
<proteinExistence type="predicted"/>
<dbReference type="EMBL" id="LDAU01000025">
    <property type="protein sequence ID" value="KRX10590.1"/>
    <property type="molecule type" value="Genomic_DNA"/>
</dbReference>
<feature type="transmembrane region" description="Helical" evidence="1">
    <location>
        <begin position="6"/>
        <end position="30"/>
    </location>
</feature>
<keyword evidence="1" id="KW-1133">Transmembrane helix</keyword>
<keyword evidence="1" id="KW-0812">Transmembrane</keyword>
<dbReference type="InParanoid" id="A0A0V0R7V3"/>
<keyword evidence="1" id="KW-0472">Membrane</keyword>
<evidence type="ECO:0000256" key="1">
    <source>
        <dbReference type="SAM" id="Phobius"/>
    </source>
</evidence>
<keyword evidence="3" id="KW-1185">Reference proteome</keyword>
<dbReference type="InterPro" id="IPR010718">
    <property type="entry name" value="DUF1294"/>
</dbReference>
<protein>
    <submittedName>
        <fullName evidence="2">Uncharacterized protein</fullName>
    </submittedName>
</protein>
<accession>A0A0V0R7V3</accession>
<dbReference type="Pfam" id="PF06961">
    <property type="entry name" value="DUF1294"/>
    <property type="match status" value="1"/>
</dbReference>
<dbReference type="Proteomes" id="UP000054937">
    <property type="component" value="Unassembled WGS sequence"/>
</dbReference>
<organism evidence="2 3">
    <name type="scientific">Pseudocohnilembus persalinus</name>
    <name type="common">Ciliate</name>
    <dbReference type="NCBI Taxonomy" id="266149"/>
    <lineage>
        <taxon>Eukaryota</taxon>
        <taxon>Sar</taxon>
        <taxon>Alveolata</taxon>
        <taxon>Ciliophora</taxon>
        <taxon>Intramacronucleata</taxon>
        <taxon>Oligohymenophorea</taxon>
        <taxon>Scuticociliatia</taxon>
        <taxon>Philasterida</taxon>
        <taxon>Pseudocohnilembidae</taxon>
        <taxon>Pseudocohnilembus</taxon>
    </lineage>
</organism>
<name>A0A0V0R7V3_PSEPJ</name>
<comment type="caution">
    <text evidence="2">The sequence shown here is derived from an EMBL/GenBank/DDBJ whole genome shotgun (WGS) entry which is preliminary data.</text>
</comment>
<evidence type="ECO:0000313" key="3">
    <source>
        <dbReference type="Proteomes" id="UP000054937"/>
    </source>
</evidence>
<sequence>MNFQILMNSILPIIVMLLFILMNLYTFLLFGIDKYLAMNYYNDVQDQNQNKQQQQEQNQKQWYVIKLIINLFKIPQKYRIPEKTLLNLMEYGGMCGGLLAMKAFNHKTNKMQFQHSTQKGTWIVNNCTLLVLYVFGIHW</sequence>
<reference evidence="2 3" key="1">
    <citation type="journal article" date="2015" name="Sci. Rep.">
        <title>Genome of the facultative scuticociliatosis pathogen Pseudocohnilembus persalinus provides insight into its virulence through horizontal gene transfer.</title>
        <authorList>
            <person name="Xiong J."/>
            <person name="Wang G."/>
            <person name="Cheng J."/>
            <person name="Tian M."/>
            <person name="Pan X."/>
            <person name="Warren A."/>
            <person name="Jiang C."/>
            <person name="Yuan D."/>
            <person name="Miao W."/>
        </authorList>
    </citation>
    <scope>NUCLEOTIDE SEQUENCE [LARGE SCALE GENOMIC DNA]</scope>
    <source>
        <strain evidence="2">36N120E</strain>
    </source>
</reference>
<dbReference type="AlphaFoldDB" id="A0A0V0R7V3"/>
<feature type="transmembrane region" description="Helical" evidence="1">
    <location>
        <begin position="120"/>
        <end position="138"/>
    </location>
</feature>
<evidence type="ECO:0000313" key="2">
    <source>
        <dbReference type="EMBL" id="KRX10590.1"/>
    </source>
</evidence>